<dbReference type="GO" id="GO:0008311">
    <property type="term" value="F:double-stranded DNA 3'-5' DNA exonuclease activity"/>
    <property type="evidence" value="ECO:0007669"/>
    <property type="project" value="UniProtKB-EC"/>
</dbReference>
<evidence type="ECO:0000313" key="9">
    <source>
        <dbReference type="EMBL" id="MBB3924490.1"/>
    </source>
</evidence>
<dbReference type="InterPro" id="IPR005135">
    <property type="entry name" value="Endo/exonuclease/phosphatase"/>
</dbReference>
<dbReference type="PROSITE" id="PS00726">
    <property type="entry name" value="AP_NUCLEASE_F1_1"/>
    <property type="match status" value="1"/>
</dbReference>
<evidence type="ECO:0000256" key="3">
    <source>
        <dbReference type="ARBA" id="ARBA00022801"/>
    </source>
</evidence>
<feature type="active site" evidence="5">
    <location>
        <position position="109"/>
    </location>
</feature>
<evidence type="ECO:0000313" key="10">
    <source>
        <dbReference type="Proteomes" id="UP000571950"/>
    </source>
</evidence>
<dbReference type="CDD" id="cd09086">
    <property type="entry name" value="ExoIII-like_AP-endo"/>
    <property type="match status" value="1"/>
</dbReference>
<feature type="active site" description="Proton donor/acceptor" evidence="5">
    <location>
        <position position="151"/>
    </location>
</feature>
<comment type="similarity">
    <text evidence="1">Belongs to the DNA repair enzymes AP/ExoA family.</text>
</comment>
<evidence type="ECO:0000256" key="1">
    <source>
        <dbReference type="ARBA" id="ARBA00007092"/>
    </source>
</evidence>
<keyword evidence="4 6" id="KW-0460">Magnesium</keyword>
<dbReference type="InterPro" id="IPR037493">
    <property type="entry name" value="ExoIII-like"/>
</dbReference>
<dbReference type="GO" id="GO:0046872">
    <property type="term" value="F:metal ion binding"/>
    <property type="evidence" value="ECO:0007669"/>
    <property type="project" value="UniProtKB-KW"/>
</dbReference>
<feature type="binding site" evidence="6">
    <location>
        <position position="255"/>
    </location>
    <ligand>
        <name>Mg(2+)</name>
        <dbReference type="ChEBI" id="CHEBI:18420"/>
        <label>1</label>
    </ligand>
</feature>
<feature type="binding site" evidence="6">
    <location>
        <position position="153"/>
    </location>
    <ligand>
        <name>Mg(2+)</name>
        <dbReference type="ChEBI" id="CHEBI:18420"/>
        <label>1</label>
    </ligand>
</feature>
<dbReference type="PANTHER" id="PTHR43250:SF2">
    <property type="entry name" value="EXODEOXYRIBONUCLEASE III"/>
    <property type="match status" value="1"/>
</dbReference>
<dbReference type="InterPro" id="IPR004808">
    <property type="entry name" value="AP_endonuc_1"/>
</dbReference>
<keyword evidence="6" id="KW-0464">Manganese</keyword>
<name>A0A7W6BIU1_9SPHN</name>
<feature type="site" description="Important for catalytic activity" evidence="7">
    <location>
        <position position="225"/>
    </location>
</feature>
<dbReference type="PANTHER" id="PTHR43250">
    <property type="entry name" value="EXODEOXYRIBONUCLEASE III"/>
    <property type="match status" value="1"/>
</dbReference>
<dbReference type="EC" id="3.1.11.2" evidence="9"/>
<feature type="site" description="Interaction with DNA substrate" evidence="7">
    <location>
        <position position="255"/>
    </location>
</feature>
<feature type="active site" description="Proton acceptor" evidence="5">
    <location>
        <position position="255"/>
    </location>
</feature>
<reference evidence="9 10" key="1">
    <citation type="submission" date="2020-08" db="EMBL/GenBank/DDBJ databases">
        <title>Genomic Encyclopedia of Type Strains, Phase IV (KMG-IV): sequencing the most valuable type-strain genomes for metagenomic binning, comparative biology and taxonomic classification.</title>
        <authorList>
            <person name="Goeker M."/>
        </authorList>
    </citation>
    <scope>NUCLEOTIDE SEQUENCE [LARGE SCALE GENOMIC DNA]</scope>
    <source>
        <strain evidence="9 10">DSM 26189</strain>
    </source>
</reference>
<keyword evidence="2 6" id="KW-0479">Metal-binding</keyword>
<comment type="cofactor">
    <cofactor evidence="6">
        <name>Mg(2+)</name>
        <dbReference type="ChEBI" id="CHEBI:18420"/>
    </cofactor>
    <cofactor evidence="6">
        <name>Mn(2+)</name>
        <dbReference type="ChEBI" id="CHEBI:29035"/>
    </cofactor>
    <text evidence="6">Probably binds two magnesium or manganese ions per subunit.</text>
</comment>
<comment type="caution">
    <text evidence="9">The sequence shown here is derived from an EMBL/GenBank/DDBJ whole genome shotgun (WGS) entry which is preliminary data.</text>
</comment>
<feature type="binding site" evidence="6">
    <location>
        <position position="151"/>
    </location>
    <ligand>
        <name>Mg(2+)</name>
        <dbReference type="ChEBI" id="CHEBI:18420"/>
        <label>1</label>
    </ligand>
</feature>
<gene>
    <name evidence="9" type="ORF">GGR43_000184</name>
</gene>
<dbReference type="SUPFAM" id="SSF56219">
    <property type="entry name" value="DNase I-like"/>
    <property type="match status" value="1"/>
</dbReference>
<dbReference type="Pfam" id="PF03372">
    <property type="entry name" value="Exo_endo_phos"/>
    <property type="match status" value="1"/>
</dbReference>
<dbReference type="Proteomes" id="UP000571950">
    <property type="component" value="Unassembled WGS sequence"/>
</dbReference>
<dbReference type="AlphaFoldDB" id="A0A7W6BIU1"/>
<dbReference type="GO" id="GO:0006281">
    <property type="term" value="P:DNA repair"/>
    <property type="evidence" value="ECO:0007669"/>
    <property type="project" value="InterPro"/>
</dbReference>
<evidence type="ECO:0000256" key="5">
    <source>
        <dbReference type="PIRSR" id="PIRSR604808-1"/>
    </source>
</evidence>
<feature type="binding site" evidence="6">
    <location>
        <position position="254"/>
    </location>
    <ligand>
        <name>Mg(2+)</name>
        <dbReference type="ChEBI" id="CHEBI:18420"/>
        <label>1</label>
    </ligand>
</feature>
<feature type="binding site" evidence="6">
    <location>
        <position position="38"/>
    </location>
    <ligand>
        <name>Mg(2+)</name>
        <dbReference type="ChEBI" id="CHEBI:18420"/>
        <label>1</label>
    </ligand>
</feature>
<evidence type="ECO:0000256" key="2">
    <source>
        <dbReference type="ARBA" id="ARBA00022723"/>
    </source>
</evidence>
<dbReference type="GO" id="GO:0004519">
    <property type="term" value="F:endonuclease activity"/>
    <property type="evidence" value="ECO:0007669"/>
    <property type="project" value="InterPro"/>
</dbReference>
<dbReference type="EMBL" id="JACIDT010000001">
    <property type="protein sequence ID" value="MBB3924490.1"/>
    <property type="molecule type" value="Genomic_DNA"/>
</dbReference>
<dbReference type="InterPro" id="IPR020847">
    <property type="entry name" value="AP_endonuclease_F1_BS"/>
</dbReference>
<accession>A0A7W6BIU1</accession>
<evidence type="ECO:0000256" key="7">
    <source>
        <dbReference type="PIRSR" id="PIRSR604808-3"/>
    </source>
</evidence>
<dbReference type="GO" id="GO:0003677">
    <property type="term" value="F:DNA binding"/>
    <property type="evidence" value="ECO:0007669"/>
    <property type="project" value="InterPro"/>
</dbReference>
<dbReference type="NCBIfam" id="TIGR00633">
    <property type="entry name" value="xth"/>
    <property type="match status" value="1"/>
</dbReference>
<protein>
    <submittedName>
        <fullName evidence="9">Exodeoxyribonuclease-3</fullName>
        <ecNumber evidence="9">3.1.11.2</ecNumber>
    </submittedName>
</protein>
<dbReference type="Gene3D" id="3.60.10.10">
    <property type="entry name" value="Endonuclease/exonuclease/phosphatase"/>
    <property type="match status" value="1"/>
</dbReference>
<feature type="site" description="Transition state stabilizer" evidence="7">
    <location>
        <position position="153"/>
    </location>
</feature>
<feature type="binding site" evidence="6">
    <location>
        <position position="11"/>
    </location>
    <ligand>
        <name>Mg(2+)</name>
        <dbReference type="ChEBI" id="CHEBI:18420"/>
        <label>1</label>
    </ligand>
</feature>
<feature type="domain" description="Endonuclease/exonuclease/phosphatase" evidence="8">
    <location>
        <begin position="8"/>
        <end position="255"/>
    </location>
</feature>
<evidence type="ECO:0000256" key="6">
    <source>
        <dbReference type="PIRSR" id="PIRSR604808-2"/>
    </source>
</evidence>
<evidence type="ECO:0000259" key="8">
    <source>
        <dbReference type="Pfam" id="PF03372"/>
    </source>
</evidence>
<dbReference type="InterPro" id="IPR036691">
    <property type="entry name" value="Endo/exonu/phosph_ase_sf"/>
</dbReference>
<keyword evidence="10" id="KW-1185">Reference proteome</keyword>
<evidence type="ECO:0000256" key="4">
    <source>
        <dbReference type="ARBA" id="ARBA00022842"/>
    </source>
</evidence>
<dbReference type="RefSeq" id="WP_188070061.1">
    <property type="nucleotide sequence ID" value="NZ_BSPS01000058.1"/>
</dbReference>
<organism evidence="9 10">
    <name type="scientific">Sphingobium jiangsuense</name>
    <dbReference type="NCBI Taxonomy" id="870476"/>
    <lineage>
        <taxon>Bacteria</taxon>
        <taxon>Pseudomonadati</taxon>
        <taxon>Pseudomonadota</taxon>
        <taxon>Alphaproteobacteria</taxon>
        <taxon>Sphingomonadales</taxon>
        <taxon>Sphingomonadaceae</taxon>
        <taxon>Sphingobium</taxon>
    </lineage>
</organism>
<proteinExistence type="inferred from homology"/>
<dbReference type="PROSITE" id="PS51435">
    <property type="entry name" value="AP_NUCLEASE_F1_4"/>
    <property type="match status" value="1"/>
</dbReference>
<keyword evidence="3 9" id="KW-0378">Hydrolase</keyword>
<sequence length="264" mass="30518">MSQKLKIASWNINSVRARIDIVTRFLNEEAPDILCLQETKVVNDTFPGGVFRQLGYNHQVLHGQPMHHGVAILSRVPIREDDRLDWQANGEARHVGIRLDNGVRLENVYVPAGGDVPDRTLNPKFGQKLDFLERMVEWAGKLDKPTILVGDFNIAPLECDVWSHKQLIDVVSHTPIECEVLSRLQAAHNWVDLGRRFYPAPQRLYTWWSYRARDWQASDRGRRLDHMWVSPELADKALSHKVCEPCRSWMRPSDHAPLITEFEF</sequence>